<evidence type="ECO:0000313" key="3">
    <source>
        <dbReference type="EMBL" id="CAE8673446.1"/>
    </source>
</evidence>
<dbReference type="PANTHER" id="PTHR45527">
    <property type="entry name" value="NONRIBOSOMAL PEPTIDE SYNTHETASE"/>
    <property type="match status" value="1"/>
</dbReference>
<dbReference type="InterPro" id="IPR000873">
    <property type="entry name" value="AMP-dep_synth/lig_dom"/>
</dbReference>
<feature type="region of interest" description="Disordered" evidence="1">
    <location>
        <begin position="603"/>
        <end position="626"/>
    </location>
</feature>
<gene>
    <name evidence="3" type="ORF">PGLA2088_LOCUS18542</name>
</gene>
<proteinExistence type="predicted"/>
<feature type="region of interest" description="Disordered" evidence="1">
    <location>
        <begin position="167"/>
        <end position="193"/>
    </location>
</feature>
<reference evidence="3" key="1">
    <citation type="submission" date="2021-02" db="EMBL/GenBank/DDBJ databases">
        <authorList>
            <person name="Dougan E. K."/>
            <person name="Rhodes N."/>
            <person name="Thang M."/>
            <person name="Chan C."/>
        </authorList>
    </citation>
    <scope>NUCLEOTIDE SEQUENCE</scope>
</reference>
<evidence type="ECO:0000259" key="2">
    <source>
        <dbReference type="Pfam" id="PF00501"/>
    </source>
</evidence>
<feature type="compositionally biased region" description="Gly residues" evidence="1">
    <location>
        <begin position="913"/>
        <end position="934"/>
    </location>
</feature>
<protein>
    <recommendedName>
        <fullName evidence="2">AMP-dependent synthetase/ligase domain-containing protein</fullName>
    </recommendedName>
</protein>
<dbReference type="EMBL" id="CAJNNW010024626">
    <property type="protein sequence ID" value="CAE8673446.1"/>
    <property type="molecule type" value="Genomic_DNA"/>
</dbReference>
<accession>A0A813JBE3</accession>
<evidence type="ECO:0000256" key="1">
    <source>
        <dbReference type="SAM" id="MobiDB-lite"/>
    </source>
</evidence>
<organism evidence="3 4">
    <name type="scientific">Polarella glacialis</name>
    <name type="common">Dinoflagellate</name>
    <dbReference type="NCBI Taxonomy" id="89957"/>
    <lineage>
        <taxon>Eukaryota</taxon>
        <taxon>Sar</taxon>
        <taxon>Alveolata</taxon>
        <taxon>Dinophyceae</taxon>
        <taxon>Suessiales</taxon>
        <taxon>Suessiaceae</taxon>
        <taxon>Polarella</taxon>
    </lineage>
</organism>
<dbReference type="GO" id="GO:0005737">
    <property type="term" value="C:cytoplasm"/>
    <property type="evidence" value="ECO:0007669"/>
    <property type="project" value="TreeGrafter"/>
</dbReference>
<feature type="region of interest" description="Disordered" evidence="1">
    <location>
        <begin position="217"/>
        <end position="239"/>
    </location>
</feature>
<sequence length="1830" mass="200630">MLKGKGPTMSVALQYPRRFSNESLCEQRTLHSAYDLLALTIPDLPAVCTSSPSDGHRIEVSYQQLVHRSRVLASAMSQHLLAVLPSLPDPDIDAKQLPIALCVSRAHPDFLPLILAASRCNCPFVLMSTDLPDLDLQRERNSFILTQLEPALVVFDKEGASLLSRSAALGDDDDDAPPPPPLGPGPGRGRSPPGALQLGVRSCFYLDSSRVELPCENENENASASIPHEGAESPESPMSSDRRLLCLMFTGGTQRVKVVKITHGMMLHERQTYPKVFDPGPEGGQVRVLQNLRSFWPAATLGQLSLALAYGGCAVVVAGAAASEPAELRRLVIQEKVDVLGLVPDQLGLLSSEPATELPWMRLVVSWAERLPHAVAERWRGHPRAKLVELLISTEYWLSFSGDPLRLGPDDVLASPAGGWGTVLQPISDVETFVLTKDGRPAAEGEIGELHVYGPMVSPGYLSARDTAAAFTDILGKRCFRTRDLVRVVRGGFIYQGRGDRLAKVNGRFVDMGALEQQLQDAQGIAEACILADARAPSEFHAFVVLHRGDWSSATATASVVSGIRDLLPWRTYLHVLPVLPRHAATGKVHVLDLQRRLDTRRAQESSWPLHKGDGTAESSPLQASRQGIREPQLRERLLATCRCQAAWVLVTLTVATAGKVLQGLFFYVVSRSGKLPWGCRSSPALPRTLSFRKLSPLGLLSMPYAWLALAHAAGCSSRFSALLDHLPLGRFGLLAFLHLASGSWCPLMADAMRLATLVGAGLAHRKRRLLAWPLVFWLGCGGHFHFEAARWVRRGAASLWWQQLWFALDSVDRAVLSTCWVRPKAFLRFLLGKGSPRGNFGSERTVAGSGDTHVSWPKHKRDVGTQWEEYPSDEQTLLAKDLALAIRIGVWSDAREGEGEGIRPAEPEPEGSSGGDAQEGGGGRTLLGLGDAGTGSSCQKAVSRSNTPDGLETIFWRSEKPSSSSTAEGDNVEESASSTSALASPGSGIKAVAATADEAAGGGPANYSPAPEHIRGAEAFASRRSLDSQPENRQIEAHHQHKIVEEPDAAIESVHPLREATSTQCIPDGRHTCVTWASAYLEGLPTRQMEIDCASKCAVTSKSSAHWIGVGSSKIVAKSPTNVSEHIEWLAGTATSVIDFSDEAVLQATDLLKGSAPTAANLVRHDKEIRLGTLQPAERHLLELIERTNPNLAPVGLETSLLGMDSLRLSMLTNSLQSQLGKAVSSATVREAKWVGQLVHVLRDAPAVTQSAPFLHGNEQSQEFAVWFTPGQFQPMGPWLVRSDVRVDCSALRVAVAKLVHRHSALRASLADPMALRSFMLNCAVTLSSLVPALRSWSWTPSPRVLASRFCLRWLGAALCAAWPRIRIDRAAKKVHGSDDQHVPFIACEIRGGQSELEWRIDTCRWDFWARPPFKVDLLELVLAIQGVWELESGGGHISIVRHRPSDRLVYINPARWEAGLLLSPQDLHWPRSPSGFQALFAARLRGGGAVWLRWEHAHELQVCRQPNQQRQQSFFKASRQPYSCDICERIPFVLMQCFHAYADGYCYAPLAGDLFDYYQAQTEGNSQQLLLPPVGEAFGIMEQRLTDTLCFHSDAVDRHSLRGNIWGFRGPGHSCGVCFESNAVAVLKLVSARYTLPLDYLLLALVIISCARASDIEVIEMTLYVPMRDGFEAGMIGLFADWRDITVSTAKLDSSVLGVVLEVADVLRLRRWSVFNALRKSERTVVNFQGRDLRVLGGGFSQVPESLWQNGNRLQQPTGERIELVNQPLQFDIQEETSDHWNIYARMAYQAYPQSWSRRFVAALKEAAWDVAFDPLAMVHKSFQGDSF</sequence>
<dbReference type="GO" id="GO:0044550">
    <property type="term" value="P:secondary metabolite biosynthetic process"/>
    <property type="evidence" value="ECO:0007669"/>
    <property type="project" value="TreeGrafter"/>
</dbReference>
<dbReference type="SUPFAM" id="SSF56801">
    <property type="entry name" value="Acetyl-CoA synthetase-like"/>
    <property type="match status" value="1"/>
</dbReference>
<dbReference type="GO" id="GO:0043041">
    <property type="term" value="P:amino acid activation for nonribosomal peptide biosynthetic process"/>
    <property type="evidence" value="ECO:0007669"/>
    <property type="project" value="TreeGrafter"/>
</dbReference>
<feature type="compositionally biased region" description="Basic and acidic residues" evidence="1">
    <location>
        <begin position="896"/>
        <end position="907"/>
    </location>
</feature>
<dbReference type="Gene3D" id="3.40.50.12780">
    <property type="entry name" value="N-terminal domain of ligase-like"/>
    <property type="match status" value="1"/>
</dbReference>
<feature type="region of interest" description="Disordered" evidence="1">
    <location>
        <begin position="896"/>
        <end position="987"/>
    </location>
</feature>
<dbReference type="Pfam" id="PF00501">
    <property type="entry name" value="AMP-binding"/>
    <property type="match status" value="1"/>
</dbReference>
<dbReference type="InterPro" id="IPR042099">
    <property type="entry name" value="ANL_N_sf"/>
</dbReference>
<dbReference type="Proteomes" id="UP000626109">
    <property type="component" value="Unassembled WGS sequence"/>
</dbReference>
<evidence type="ECO:0000313" key="4">
    <source>
        <dbReference type="Proteomes" id="UP000626109"/>
    </source>
</evidence>
<name>A0A813JBE3_POLGL</name>
<dbReference type="GO" id="GO:0031177">
    <property type="term" value="F:phosphopantetheine binding"/>
    <property type="evidence" value="ECO:0007669"/>
    <property type="project" value="TreeGrafter"/>
</dbReference>
<feature type="compositionally biased region" description="Low complexity" evidence="1">
    <location>
        <begin position="976"/>
        <end position="987"/>
    </location>
</feature>
<feature type="domain" description="AMP-dependent synthetase/ligase" evidence="2">
    <location>
        <begin position="56"/>
        <end position="462"/>
    </location>
</feature>
<feature type="compositionally biased region" description="Polar residues" evidence="1">
    <location>
        <begin position="937"/>
        <end position="949"/>
    </location>
</feature>
<dbReference type="PANTHER" id="PTHR45527:SF1">
    <property type="entry name" value="FATTY ACID SYNTHASE"/>
    <property type="match status" value="1"/>
</dbReference>
<feature type="compositionally biased region" description="Polar residues" evidence="1">
    <location>
        <begin position="617"/>
        <end position="626"/>
    </location>
</feature>
<comment type="caution">
    <text evidence="3">The sequence shown here is derived from an EMBL/GenBank/DDBJ whole genome shotgun (WGS) entry which is preliminary data.</text>
</comment>